<comment type="subcellular location">
    <subcellularLocation>
        <location evidence="1">Cell membrane</location>
        <topology evidence="1">Multi-pass membrane protein</topology>
    </subcellularLocation>
</comment>
<dbReference type="EMBL" id="JADIKE010000037">
    <property type="protein sequence ID" value="MBM7126768.1"/>
    <property type="molecule type" value="Genomic_DNA"/>
</dbReference>
<evidence type="ECO:0000256" key="5">
    <source>
        <dbReference type="ARBA" id="ARBA00023136"/>
    </source>
</evidence>
<evidence type="ECO:0000313" key="7">
    <source>
        <dbReference type="EMBL" id="MBM7126768.1"/>
    </source>
</evidence>
<keyword evidence="8" id="KW-1185">Reference proteome</keyword>
<keyword evidence="3 6" id="KW-0812">Transmembrane</keyword>
<feature type="transmembrane region" description="Helical" evidence="6">
    <location>
        <begin position="48"/>
        <end position="68"/>
    </location>
</feature>
<evidence type="ECO:0000256" key="2">
    <source>
        <dbReference type="ARBA" id="ARBA00022475"/>
    </source>
</evidence>
<dbReference type="Pfam" id="PF01810">
    <property type="entry name" value="LysE"/>
    <property type="match status" value="1"/>
</dbReference>
<proteinExistence type="predicted"/>
<organism evidence="7 8">
    <name type="scientific">Dyella flava</name>
    <dbReference type="NCBI Taxonomy" id="1920170"/>
    <lineage>
        <taxon>Bacteria</taxon>
        <taxon>Pseudomonadati</taxon>
        <taxon>Pseudomonadota</taxon>
        <taxon>Gammaproteobacteria</taxon>
        <taxon>Lysobacterales</taxon>
        <taxon>Rhodanobacteraceae</taxon>
        <taxon>Dyella</taxon>
    </lineage>
</organism>
<evidence type="ECO:0000313" key="8">
    <source>
        <dbReference type="Proteomes" id="UP001430149"/>
    </source>
</evidence>
<name>A0ABS2K6C3_9GAMM</name>
<dbReference type="InterPro" id="IPR001123">
    <property type="entry name" value="LeuE-type"/>
</dbReference>
<feature type="transmembrane region" description="Helical" evidence="6">
    <location>
        <begin position="122"/>
        <end position="144"/>
    </location>
</feature>
<keyword evidence="5 6" id="KW-0472">Membrane</keyword>
<gene>
    <name evidence="7" type="ORF">ISP19_15420</name>
</gene>
<dbReference type="PANTHER" id="PTHR30086">
    <property type="entry name" value="ARGININE EXPORTER PROTEIN ARGO"/>
    <property type="match status" value="1"/>
</dbReference>
<feature type="transmembrane region" description="Helical" evidence="6">
    <location>
        <begin position="156"/>
        <end position="174"/>
    </location>
</feature>
<reference evidence="7" key="1">
    <citation type="submission" date="2020-10" db="EMBL/GenBank/DDBJ databases">
        <title>Phylogeny of dyella-like bacteria.</title>
        <authorList>
            <person name="Fu J."/>
        </authorList>
    </citation>
    <scope>NUCLEOTIDE SEQUENCE</scope>
    <source>
        <strain evidence="7">DHOC52</strain>
    </source>
</reference>
<evidence type="ECO:0000256" key="6">
    <source>
        <dbReference type="SAM" id="Phobius"/>
    </source>
</evidence>
<sequence>MMFVMQQSQRRGVQRGLVAALGIEFGVFIYVLLTAFGVTALFRQYPPLYTGLQVFGAAYLLYLAYSCWPRPRSVATDRLEQSTHRGTFAKGVLINLTNPKIALFFLSLIPQFVPQGSDARTFVIYGLIFNIGGLLVNGAVALLADRVSRVLKGAAWFEYIPPLLFTAIAIFSIWNRLR</sequence>
<feature type="transmembrane region" description="Helical" evidence="6">
    <location>
        <begin position="21"/>
        <end position="42"/>
    </location>
</feature>
<evidence type="ECO:0000256" key="3">
    <source>
        <dbReference type="ARBA" id="ARBA00022692"/>
    </source>
</evidence>
<evidence type="ECO:0000256" key="1">
    <source>
        <dbReference type="ARBA" id="ARBA00004651"/>
    </source>
</evidence>
<evidence type="ECO:0000256" key="4">
    <source>
        <dbReference type="ARBA" id="ARBA00022989"/>
    </source>
</evidence>
<comment type="caution">
    <text evidence="7">The sequence shown here is derived from an EMBL/GenBank/DDBJ whole genome shotgun (WGS) entry which is preliminary data.</text>
</comment>
<keyword evidence="4 6" id="KW-1133">Transmembrane helix</keyword>
<dbReference type="PANTHER" id="PTHR30086:SF20">
    <property type="entry name" value="ARGININE EXPORTER PROTEIN ARGO-RELATED"/>
    <property type="match status" value="1"/>
</dbReference>
<accession>A0ABS2K6C3</accession>
<keyword evidence="2" id="KW-1003">Cell membrane</keyword>
<protein>
    <submittedName>
        <fullName evidence="7">LysE family translocator</fullName>
    </submittedName>
</protein>
<dbReference type="Proteomes" id="UP001430149">
    <property type="component" value="Unassembled WGS sequence"/>
</dbReference>